<proteinExistence type="predicted"/>
<dbReference type="Pfam" id="PF02924">
    <property type="entry name" value="HDPD"/>
    <property type="match status" value="1"/>
</dbReference>
<evidence type="ECO:0000313" key="1">
    <source>
        <dbReference type="EMBL" id="TRA96842.1"/>
    </source>
</evidence>
<dbReference type="RefSeq" id="WP_142911546.1">
    <property type="nucleotide sequence ID" value="NZ_JAPZLP010000001.1"/>
</dbReference>
<dbReference type="Proteomes" id="UP000319481">
    <property type="component" value="Unassembled WGS sequence"/>
</dbReference>
<gene>
    <name evidence="1" type="ORF">EXN23_00975</name>
</gene>
<dbReference type="InterPro" id="IPR004195">
    <property type="entry name" value="Head_decoration_D"/>
</dbReference>
<comment type="caution">
    <text evidence="1">The sequence shown here is derived from an EMBL/GenBank/DDBJ whole genome shotgun (WGS) entry which is preliminary data.</text>
</comment>
<keyword evidence="2" id="KW-1185">Reference proteome</keyword>
<organism evidence="1 2">
    <name type="scientific">Agrobacterium salinitolerans</name>
    <dbReference type="NCBI Taxonomy" id="1183413"/>
    <lineage>
        <taxon>Bacteria</taxon>
        <taxon>Pseudomonadati</taxon>
        <taxon>Pseudomonadota</taxon>
        <taxon>Alphaproteobacteria</taxon>
        <taxon>Hyphomicrobiales</taxon>
        <taxon>Rhizobiaceae</taxon>
        <taxon>Rhizobium/Agrobacterium group</taxon>
        <taxon>Agrobacterium</taxon>
    </lineage>
</organism>
<dbReference type="EMBL" id="SGNZ01000001">
    <property type="protein sequence ID" value="TRA96842.1"/>
    <property type="molecule type" value="Genomic_DNA"/>
</dbReference>
<protein>
    <submittedName>
        <fullName evidence="1">Head decoration protein</fullName>
    </submittedName>
</protein>
<reference evidence="1 2" key="1">
    <citation type="journal article" date="2019" name="Appl. Microbiol. Biotechnol.">
        <title>Differential efficiency of wild type rhizogenic strains for rol gene transformation of plants.</title>
        <authorList>
            <person name="Desmet S."/>
            <person name="De Keyser E."/>
            <person name="Van Vaerenbergh J."/>
            <person name="Baeyen S."/>
            <person name="Van Huylenbroeck J."/>
            <person name="Geelen D."/>
            <person name="Dhooghe E."/>
        </authorList>
    </citation>
    <scope>NUCLEOTIDE SEQUENCE [LARGE SCALE GENOMIC DNA]</scope>
    <source>
        <strain evidence="1 2">GBBC3283</strain>
    </source>
</reference>
<evidence type="ECO:0000313" key="2">
    <source>
        <dbReference type="Proteomes" id="UP000319481"/>
    </source>
</evidence>
<name>A0ABY3BUS4_9HYPH</name>
<accession>A0ABY3BUS4</accession>
<sequence>MVYTAPKLAGNFFLVEVNELLSRDEYTLKQNASEYKVGTLVISEYATGAKTGKYVRATQTLVDAEDDADYAVVFENVDASAGDAKAAVFQQLGVIKGVNLVLDTSITVAEAKVLLAKQYIKVI</sequence>